<keyword evidence="2" id="KW-1185">Reference proteome</keyword>
<sequence length="90" mass="10513">MSNKSYEVGDQPETVMVQCLWNKRRIIFVLLVEKSKINIISEGDPLKYFFKSARIIRCVGKTRVKKKVVRKKRLNTTVLNLLCVRGHLVH</sequence>
<dbReference type="EMBL" id="CADEBC010000531">
    <property type="protein sequence ID" value="CAB3247776.1"/>
    <property type="molecule type" value="Genomic_DNA"/>
</dbReference>
<accession>A0A8S1ALV1</accession>
<organism evidence="1 2">
    <name type="scientific">Arctia plantaginis</name>
    <name type="common">Wood tiger moth</name>
    <name type="synonym">Phalaena plantaginis</name>
    <dbReference type="NCBI Taxonomy" id="874455"/>
    <lineage>
        <taxon>Eukaryota</taxon>
        <taxon>Metazoa</taxon>
        <taxon>Ecdysozoa</taxon>
        <taxon>Arthropoda</taxon>
        <taxon>Hexapoda</taxon>
        <taxon>Insecta</taxon>
        <taxon>Pterygota</taxon>
        <taxon>Neoptera</taxon>
        <taxon>Endopterygota</taxon>
        <taxon>Lepidoptera</taxon>
        <taxon>Glossata</taxon>
        <taxon>Ditrysia</taxon>
        <taxon>Noctuoidea</taxon>
        <taxon>Erebidae</taxon>
        <taxon>Arctiinae</taxon>
        <taxon>Arctia</taxon>
    </lineage>
</organism>
<reference evidence="1 2" key="1">
    <citation type="submission" date="2020-04" db="EMBL/GenBank/DDBJ databases">
        <authorList>
            <person name="Wallbank WR R."/>
            <person name="Pardo Diaz C."/>
            <person name="Kozak K."/>
            <person name="Martin S."/>
            <person name="Jiggins C."/>
            <person name="Moest M."/>
            <person name="Warren A I."/>
            <person name="Byers J.R.P. K."/>
            <person name="Montejo-Kovacevich G."/>
            <person name="Yen C E."/>
        </authorList>
    </citation>
    <scope>NUCLEOTIDE SEQUENCE [LARGE SCALE GENOMIC DNA]</scope>
</reference>
<dbReference type="AlphaFoldDB" id="A0A8S1ALV1"/>
<evidence type="ECO:0000313" key="2">
    <source>
        <dbReference type="Proteomes" id="UP000494106"/>
    </source>
</evidence>
<name>A0A8S1ALV1_ARCPL</name>
<protein>
    <submittedName>
        <fullName evidence="1">Uncharacterized protein</fullName>
    </submittedName>
</protein>
<comment type="caution">
    <text evidence="1">The sequence shown here is derived from an EMBL/GenBank/DDBJ whole genome shotgun (WGS) entry which is preliminary data.</text>
</comment>
<evidence type="ECO:0000313" key="1">
    <source>
        <dbReference type="EMBL" id="CAB3247776.1"/>
    </source>
</evidence>
<gene>
    <name evidence="1" type="ORF">APLA_LOCUS11413</name>
</gene>
<proteinExistence type="predicted"/>
<dbReference type="Proteomes" id="UP000494106">
    <property type="component" value="Unassembled WGS sequence"/>
</dbReference>